<evidence type="ECO:0000313" key="3">
    <source>
        <dbReference type="Proteomes" id="UP000198775"/>
    </source>
</evidence>
<dbReference type="AlphaFoldDB" id="A0A1H8VYI3"/>
<dbReference type="Proteomes" id="UP000198775">
    <property type="component" value="Unassembled WGS sequence"/>
</dbReference>
<dbReference type="EMBL" id="FOCX01000044">
    <property type="protein sequence ID" value="SEP20400.1"/>
    <property type="molecule type" value="Genomic_DNA"/>
</dbReference>
<protein>
    <submittedName>
        <fullName evidence="2">Uncharacterized protein</fullName>
    </submittedName>
</protein>
<organism evidence="2 3">
    <name type="scientific">Halorientalis persicus</name>
    <dbReference type="NCBI Taxonomy" id="1367881"/>
    <lineage>
        <taxon>Archaea</taxon>
        <taxon>Methanobacteriati</taxon>
        <taxon>Methanobacteriota</taxon>
        <taxon>Stenosarchaea group</taxon>
        <taxon>Halobacteria</taxon>
        <taxon>Halobacteriales</taxon>
        <taxon>Haloarculaceae</taxon>
        <taxon>Halorientalis</taxon>
    </lineage>
</organism>
<name>A0A1H8VYI3_9EURY</name>
<accession>A0A1H8VYI3</accession>
<dbReference type="OrthoDB" id="238034at2157"/>
<keyword evidence="3" id="KW-1185">Reference proteome</keyword>
<dbReference type="RefSeq" id="WP_092664317.1">
    <property type="nucleotide sequence ID" value="NZ_FOCX01000044.1"/>
</dbReference>
<keyword evidence="1" id="KW-0472">Membrane</keyword>
<keyword evidence="1" id="KW-1133">Transmembrane helix</keyword>
<gene>
    <name evidence="2" type="ORF">SAMN05216388_104415</name>
</gene>
<reference evidence="3" key="1">
    <citation type="submission" date="2016-10" db="EMBL/GenBank/DDBJ databases">
        <authorList>
            <person name="Varghese N."/>
            <person name="Submissions S."/>
        </authorList>
    </citation>
    <scope>NUCLEOTIDE SEQUENCE [LARGE SCALE GENOMIC DNA]</scope>
    <source>
        <strain evidence="3">IBRC-M 10043</strain>
    </source>
</reference>
<evidence type="ECO:0000313" key="2">
    <source>
        <dbReference type="EMBL" id="SEP20400.1"/>
    </source>
</evidence>
<sequence>MADQKTPPENLSLLGSCRWLLFDQFDESRADRLRSAFVFIGLATSFLAFVAATSALLRSVGLWWAALILGLLGAGTLAFVWLLALGSFAEWFERGDGLGTSAE</sequence>
<proteinExistence type="predicted"/>
<feature type="transmembrane region" description="Helical" evidence="1">
    <location>
        <begin position="63"/>
        <end position="84"/>
    </location>
</feature>
<keyword evidence="1" id="KW-0812">Transmembrane</keyword>
<evidence type="ECO:0000256" key="1">
    <source>
        <dbReference type="SAM" id="Phobius"/>
    </source>
</evidence>
<feature type="transmembrane region" description="Helical" evidence="1">
    <location>
        <begin position="36"/>
        <end position="57"/>
    </location>
</feature>